<feature type="transmembrane region" description="Helical" evidence="1">
    <location>
        <begin position="30"/>
        <end position="48"/>
    </location>
</feature>
<evidence type="ECO:0000313" key="3">
    <source>
        <dbReference type="Proteomes" id="UP000070299"/>
    </source>
</evidence>
<accession>A0A148KK90</accession>
<organism evidence="2 3">
    <name type="scientific">Paraglaciecola hydrolytica</name>
    <dbReference type="NCBI Taxonomy" id="1799789"/>
    <lineage>
        <taxon>Bacteria</taxon>
        <taxon>Pseudomonadati</taxon>
        <taxon>Pseudomonadota</taxon>
        <taxon>Gammaproteobacteria</taxon>
        <taxon>Alteromonadales</taxon>
        <taxon>Alteromonadaceae</taxon>
        <taxon>Paraglaciecola</taxon>
    </lineage>
</organism>
<keyword evidence="3" id="KW-1185">Reference proteome</keyword>
<protein>
    <submittedName>
        <fullName evidence="2">Uncharacterized protein</fullName>
    </submittedName>
</protein>
<keyword evidence="1" id="KW-1133">Transmembrane helix</keyword>
<reference evidence="3" key="1">
    <citation type="submission" date="2016-02" db="EMBL/GenBank/DDBJ databases">
        <authorList>
            <person name="Schultz-Johansen M."/>
            <person name="Glaring M.A."/>
            <person name="Bech P.K."/>
            <person name="Stougaard P."/>
        </authorList>
    </citation>
    <scope>NUCLEOTIDE SEQUENCE [LARGE SCALE GENOMIC DNA]</scope>
    <source>
        <strain evidence="3">S66</strain>
    </source>
</reference>
<keyword evidence="1" id="KW-0812">Transmembrane</keyword>
<dbReference type="RefSeq" id="WP_068382057.1">
    <property type="nucleotide sequence ID" value="NZ_LSNE01000020.1"/>
</dbReference>
<feature type="transmembrane region" description="Helical" evidence="1">
    <location>
        <begin position="60"/>
        <end position="78"/>
    </location>
</feature>
<comment type="caution">
    <text evidence="2">The sequence shown here is derived from an EMBL/GenBank/DDBJ whole genome shotgun (WGS) entry which is preliminary data.</text>
</comment>
<keyword evidence="1" id="KW-0472">Membrane</keyword>
<dbReference type="Proteomes" id="UP000070299">
    <property type="component" value="Unassembled WGS sequence"/>
</dbReference>
<gene>
    <name evidence="2" type="ORF">AX660_02725</name>
</gene>
<dbReference type="EMBL" id="LSNE01000020">
    <property type="protein sequence ID" value="KXI26707.1"/>
    <property type="molecule type" value="Genomic_DNA"/>
</dbReference>
<evidence type="ECO:0000313" key="2">
    <source>
        <dbReference type="EMBL" id="KXI26707.1"/>
    </source>
</evidence>
<proteinExistence type="predicted"/>
<name>A0A148KK90_9ALTE</name>
<sequence length="274" mass="30799">MVFLIVGFFFIALSIGIANGISASPVMSVVIPLIFSLLTFGGGFYVFIKDLNTSAQKSIGTFFIAFSLGYISGLWGGAHLKMNSTMLIADENQPAYSEYEYTDVRLLSSFYKLDEMMLKSGLVKNKRKRILDDLFNSIIRRKESKEVITSSGLEIQKIWSESKADDLLELLNEIDYFVYEMKDEETEKLEKFVKIENQIEALKTSSKIEQLSAIADLINNIVETQSRNADLSPFLSEEEIEALKSIMETAKNKDINWFVNPVADGTGNIFNPTG</sequence>
<dbReference type="AlphaFoldDB" id="A0A148KK90"/>
<evidence type="ECO:0000256" key="1">
    <source>
        <dbReference type="SAM" id="Phobius"/>
    </source>
</evidence>